<organism evidence="10 11">
    <name type="scientific">Paenibacillus whitsoniae</name>
    <dbReference type="NCBI Taxonomy" id="2496558"/>
    <lineage>
        <taxon>Bacteria</taxon>
        <taxon>Bacillati</taxon>
        <taxon>Bacillota</taxon>
        <taxon>Bacilli</taxon>
        <taxon>Bacillales</taxon>
        <taxon>Paenibacillaceae</taxon>
        <taxon>Paenibacillus</taxon>
    </lineage>
</organism>
<evidence type="ECO:0000259" key="8">
    <source>
        <dbReference type="Pfam" id="PF05504"/>
    </source>
</evidence>
<dbReference type="AlphaFoldDB" id="A0A3S0BMT5"/>
<accession>A0A3S0BMT5</accession>
<evidence type="ECO:0000256" key="3">
    <source>
        <dbReference type="ARBA" id="ARBA00022544"/>
    </source>
</evidence>
<keyword evidence="3" id="KW-0309">Germination</keyword>
<dbReference type="Pfam" id="PF05504">
    <property type="entry name" value="Spore_GerAC"/>
    <property type="match status" value="1"/>
</dbReference>
<dbReference type="Pfam" id="PF25198">
    <property type="entry name" value="Spore_GerAC_N"/>
    <property type="match status" value="1"/>
</dbReference>
<dbReference type="InterPro" id="IPR057336">
    <property type="entry name" value="GerAC_N"/>
</dbReference>
<evidence type="ECO:0000259" key="9">
    <source>
        <dbReference type="Pfam" id="PF25198"/>
    </source>
</evidence>
<evidence type="ECO:0000256" key="7">
    <source>
        <dbReference type="ARBA" id="ARBA00023288"/>
    </source>
</evidence>
<evidence type="ECO:0000256" key="6">
    <source>
        <dbReference type="ARBA" id="ARBA00023139"/>
    </source>
</evidence>
<dbReference type="OrthoDB" id="2592518at2"/>
<comment type="subcellular location">
    <subcellularLocation>
        <location evidence="1">Membrane</location>
        <topology evidence="1">Lipid-anchor</topology>
    </subcellularLocation>
</comment>
<keyword evidence="7" id="KW-0449">Lipoprotein</keyword>
<keyword evidence="4" id="KW-0732">Signal</keyword>
<name>A0A3S0BMT5_9BACL</name>
<dbReference type="InterPro" id="IPR046953">
    <property type="entry name" value="Spore_GerAC-like_C"/>
</dbReference>
<evidence type="ECO:0000256" key="4">
    <source>
        <dbReference type="ARBA" id="ARBA00022729"/>
    </source>
</evidence>
<dbReference type="RefSeq" id="WP_126140684.1">
    <property type="nucleotide sequence ID" value="NZ_RXHU01000022.1"/>
</dbReference>
<comment type="caution">
    <text evidence="10">The sequence shown here is derived from an EMBL/GenBank/DDBJ whole genome shotgun (WGS) entry which is preliminary data.</text>
</comment>
<dbReference type="Proteomes" id="UP000276128">
    <property type="component" value="Unassembled WGS sequence"/>
</dbReference>
<dbReference type="GO" id="GO:0016020">
    <property type="term" value="C:membrane"/>
    <property type="evidence" value="ECO:0007669"/>
    <property type="project" value="UniProtKB-SubCell"/>
</dbReference>
<keyword evidence="5" id="KW-0472">Membrane</keyword>
<dbReference type="InterPro" id="IPR008844">
    <property type="entry name" value="Spore_GerAC-like"/>
</dbReference>
<keyword evidence="11" id="KW-1185">Reference proteome</keyword>
<evidence type="ECO:0000313" key="11">
    <source>
        <dbReference type="Proteomes" id="UP000276128"/>
    </source>
</evidence>
<evidence type="ECO:0000256" key="1">
    <source>
        <dbReference type="ARBA" id="ARBA00004635"/>
    </source>
</evidence>
<dbReference type="GO" id="GO:0009847">
    <property type="term" value="P:spore germination"/>
    <property type="evidence" value="ECO:0007669"/>
    <property type="project" value="InterPro"/>
</dbReference>
<reference evidence="10 11" key="1">
    <citation type="submission" date="2018-12" db="EMBL/GenBank/DDBJ databases">
        <title>Bacillus ochoae sp. nov., Paenibacillus whitsoniae sp. nov., Paenibacillus spiritus sp. nov. Isolated from the Mars Exploration Rover during spacecraft assembly.</title>
        <authorList>
            <person name="Seuylemezian A."/>
            <person name="Vaishampayan P."/>
        </authorList>
    </citation>
    <scope>NUCLEOTIDE SEQUENCE [LARGE SCALE GENOMIC DNA]</scope>
    <source>
        <strain evidence="10 11">MER 54</strain>
    </source>
</reference>
<dbReference type="NCBIfam" id="TIGR02887">
    <property type="entry name" value="spore_ger_x_C"/>
    <property type="match status" value="1"/>
</dbReference>
<dbReference type="InterPro" id="IPR038501">
    <property type="entry name" value="Spore_GerAC_C_sf"/>
</dbReference>
<dbReference type="EMBL" id="RXHU01000022">
    <property type="protein sequence ID" value="RTE10101.1"/>
    <property type="molecule type" value="Genomic_DNA"/>
</dbReference>
<evidence type="ECO:0000313" key="10">
    <source>
        <dbReference type="EMBL" id="RTE10101.1"/>
    </source>
</evidence>
<sequence>MRKFNIIFFLVVVMSLPLSLHMKRNVLEDLGMTIAAGYDDLDGENIKATYILHQIDPNSKSPVMRLTSEAITSKGARAAANRKSHKKIVSGQLRVAIFNEKLAKKGILPLVDTLFRDTSISSTLFMAVSKGDVEEILMHRYPEIPDVGAYIVENIHQNIIREQFISSTLHEFLSNYYSLEDPMIPLLERKGDAVELRDVAVFLGDRMVGTVNPNETFYLKLIRDRYKAGSIELSLNAEDFRKVAPQLEVKKLRVVVENIQSNSKIKLISQMPLKFRVEVKMQGIITETSAQLDLGKAEVIAVLEEAISKKAEADVQHLFQKLITLGSDPIGFGEVLRSQVYHTKLTSDAWHEMYKTASFDVRFNTRIARSGQVE</sequence>
<protein>
    <submittedName>
        <fullName evidence="10">Ger(X)C family spore germination protein</fullName>
    </submittedName>
</protein>
<comment type="similarity">
    <text evidence="2">Belongs to the GerABKC lipoprotein family.</text>
</comment>
<dbReference type="Gene3D" id="3.30.300.210">
    <property type="entry name" value="Nutrient germinant receptor protein C, domain 3"/>
    <property type="match status" value="1"/>
</dbReference>
<dbReference type="PANTHER" id="PTHR35789">
    <property type="entry name" value="SPORE GERMINATION PROTEIN B3"/>
    <property type="match status" value="1"/>
</dbReference>
<feature type="domain" description="Spore germination GerAC-like C-terminal" evidence="8">
    <location>
        <begin position="199"/>
        <end position="371"/>
    </location>
</feature>
<feature type="domain" description="Spore germination protein N-terminal" evidence="9">
    <location>
        <begin position="24"/>
        <end position="188"/>
    </location>
</feature>
<keyword evidence="6" id="KW-0564">Palmitate</keyword>
<evidence type="ECO:0000256" key="2">
    <source>
        <dbReference type="ARBA" id="ARBA00007886"/>
    </source>
</evidence>
<evidence type="ECO:0000256" key="5">
    <source>
        <dbReference type="ARBA" id="ARBA00023136"/>
    </source>
</evidence>
<proteinExistence type="inferred from homology"/>
<gene>
    <name evidence="10" type="ORF">EJQ19_08010</name>
</gene>
<dbReference type="PANTHER" id="PTHR35789:SF1">
    <property type="entry name" value="SPORE GERMINATION PROTEIN B3"/>
    <property type="match status" value="1"/>
</dbReference>